<protein>
    <submittedName>
        <fullName evidence="1">Sirohydrochlorin cobaltochelatase</fullName>
        <ecNumber evidence="1">4.99.1.3</ecNumber>
    </submittedName>
</protein>
<name>A0A348AR28_9FIRM</name>
<dbReference type="EC" id="4.99.1.3" evidence="1"/>
<dbReference type="Gene3D" id="3.40.50.1400">
    <property type="match status" value="1"/>
</dbReference>
<dbReference type="GO" id="GO:0016852">
    <property type="term" value="F:sirohydrochlorin cobaltochelatase activity"/>
    <property type="evidence" value="ECO:0007669"/>
    <property type="project" value="UniProtKB-EC"/>
</dbReference>
<keyword evidence="1" id="KW-0456">Lyase</keyword>
<evidence type="ECO:0000313" key="2">
    <source>
        <dbReference type="Proteomes" id="UP000276437"/>
    </source>
</evidence>
<evidence type="ECO:0000313" key="1">
    <source>
        <dbReference type="EMBL" id="BBB93526.1"/>
    </source>
</evidence>
<accession>A0A348AR28</accession>
<dbReference type="InterPro" id="IPR010388">
    <property type="entry name" value="Anaerobic_Co-chelatase"/>
</dbReference>
<organism evidence="1 2">
    <name type="scientific">Methylomusa anaerophila</name>
    <dbReference type="NCBI Taxonomy" id="1930071"/>
    <lineage>
        <taxon>Bacteria</taxon>
        <taxon>Bacillati</taxon>
        <taxon>Bacillota</taxon>
        <taxon>Negativicutes</taxon>
        <taxon>Selenomonadales</taxon>
        <taxon>Sporomusaceae</taxon>
        <taxon>Methylomusa</taxon>
    </lineage>
</organism>
<dbReference type="Proteomes" id="UP000276437">
    <property type="component" value="Chromosome"/>
</dbReference>
<proteinExistence type="predicted"/>
<dbReference type="AlphaFoldDB" id="A0A348AR28"/>
<keyword evidence="2" id="KW-1185">Reference proteome</keyword>
<reference evidence="1 2" key="1">
    <citation type="journal article" date="2018" name="Int. J. Syst. Evol. Microbiol.">
        <title>Methylomusa anaerophila gen. nov., sp. nov., an anaerobic methanol-utilizing bacterium isolated from a microbial fuel cell.</title>
        <authorList>
            <person name="Amano N."/>
            <person name="Yamamuro A."/>
            <person name="Miyahara M."/>
            <person name="Kouzuma A."/>
            <person name="Abe T."/>
            <person name="Watanabe K."/>
        </authorList>
    </citation>
    <scope>NUCLEOTIDE SEQUENCE [LARGE SCALE GENOMIC DNA]</scope>
    <source>
        <strain evidence="1 2">MMFC1</strain>
    </source>
</reference>
<dbReference type="Pfam" id="PF06180">
    <property type="entry name" value="CbiK"/>
    <property type="match status" value="1"/>
</dbReference>
<sequence>MKGKTILAVSFGTTYPETLKLTIESVESKIKQSFPEFEVRRAFTSRMVIKRIFERDGIRIDTEIEALERLRIEGYQEYTFSRFILLPVKNMKRLKE</sequence>
<dbReference type="EMBL" id="AP018449">
    <property type="protein sequence ID" value="BBB93526.1"/>
    <property type="molecule type" value="Genomic_DNA"/>
</dbReference>
<gene>
    <name evidence="1" type="primary">cbiK_2</name>
    <name evidence="1" type="ORF">MAMMFC1_04244</name>
</gene>
<dbReference type="GO" id="GO:0019251">
    <property type="term" value="P:anaerobic cobalamin biosynthetic process"/>
    <property type="evidence" value="ECO:0007669"/>
    <property type="project" value="InterPro"/>
</dbReference>
<dbReference type="KEGG" id="mana:MAMMFC1_04244"/>
<dbReference type="SUPFAM" id="SSF53800">
    <property type="entry name" value="Chelatase"/>
    <property type="match status" value="1"/>
</dbReference>